<gene>
    <name evidence="1" type="ORF">NS220_00700</name>
</gene>
<reference evidence="1 2" key="1">
    <citation type="journal article" date="2016" name="Front. Microbiol.">
        <title>Genomic Resource of Rice Seed Associated Bacteria.</title>
        <authorList>
            <person name="Midha S."/>
            <person name="Bansal K."/>
            <person name="Sharma S."/>
            <person name="Kumar N."/>
            <person name="Patil P.P."/>
            <person name="Chaudhry V."/>
            <person name="Patil P.B."/>
        </authorList>
    </citation>
    <scope>NUCLEOTIDE SEQUENCE [LARGE SCALE GENOMIC DNA]</scope>
    <source>
        <strain evidence="1 2">NS220</strain>
    </source>
</reference>
<sequence length="98" mass="11023">MIVRFEGEVYRWEARTDSDWYFVALPADLSDEIREIQTYRRGFGGVRVEATIGGSTWRTSIFPQTGGFFVLPLKRAVREAEGIAPDGVVLVDLLVLDA</sequence>
<dbReference type="Pfam" id="PF08922">
    <property type="entry name" value="DUF1905"/>
    <property type="match status" value="1"/>
</dbReference>
<proteinExistence type="predicted"/>
<dbReference type="InterPro" id="IPR037079">
    <property type="entry name" value="AF2212/PG0164-like_sf"/>
</dbReference>
<dbReference type="EMBL" id="LDRT01000003">
    <property type="protein sequence ID" value="KTR96738.1"/>
    <property type="molecule type" value="Genomic_DNA"/>
</dbReference>
<comment type="caution">
    <text evidence="1">The sequence shown here is derived from an EMBL/GenBank/DDBJ whole genome shotgun (WGS) entry which is preliminary data.</text>
</comment>
<evidence type="ECO:0000313" key="2">
    <source>
        <dbReference type="Proteomes" id="UP000075025"/>
    </source>
</evidence>
<evidence type="ECO:0000313" key="1">
    <source>
        <dbReference type="EMBL" id="KTR96738.1"/>
    </source>
</evidence>
<dbReference type="PATRIC" id="fig|2033.6.peg.2067"/>
<dbReference type="InterPro" id="IPR015018">
    <property type="entry name" value="DUF1905"/>
</dbReference>
<accession>A0A147F1K7</accession>
<protein>
    <recommendedName>
        <fullName evidence="3">DUF1905 domain-containing protein</fullName>
    </recommendedName>
</protein>
<organism evidence="1 2">
    <name type="scientific">Microbacterium testaceum</name>
    <name type="common">Aureobacterium testaceum</name>
    <name type="synonym">Brevibacterium testaceum</name>
    <dbReference type="NCBI Taxonomy" id="2033"/>
    <lineage>
        <taxon>Bacteria</taxon>
        <taxon>Bacillati</taxon>
        <taxon>Actinomycetota</taxon>
        <taxon>Actinomycetes</taxon>
        <taxon>Micrococcales</taxon>
        <taxon>Microbacteriaceae</taxon>
        <taxon>Microbacterium</taxon>
    </lineage>
</organism>
<dbReference type="Proteomes" id="UP000075025">
    <property type="component" value="Unassembled WGS sequence"/>
</dbReference>
<dbReference type="SUPFAM" id="SSF141694">
    <property type="entry name" value="AF2212/PG0164-like"/>
    <property type="match status" value="1"/>
</dbReference>
<evidence type="ECO:0008006" key="3">
    <source>
        <dbReference type="Google" id="ProtNLM"/>
    </source>
</evidence>
<dbReference type="RefSeq" id="WP_058622199.1">
    <property type="nucleotide sequence ID" value="NZ_LDRT01000003.1"/>
</dbReference>
<name>A0A147F1K7_MICTE</name>
<dbReference type="Gene3D" id="2.40.30.100">
    <property type="entry name" value="AF2212/PG0164-like"/>
    <property type="match status" value="1"/>
</dbReference>
<dbReference type="AlphaFoldDB" id="A0A147F1K7"/>
<dbReference type="OrthoDB" id="9808666at2"/>